<name>A0ABV2ITS3_9HYPH</name>
<dbReference type="Gene3D" id="1.20.1270.180">
    <property type="match status" value="1"/>
</dbReference>
<dbReference type="PANTHER" id="PTHR39176">
    <property type="entry name" value="PERIPLASMIC PROTEIN-RELATED"/>
    <property type="match status" value="1"/>
</dbReference>
<dbReference type="PANTHER" id="PTHR39176:SF1">
    <property type="entry name" value="PERIPLASMIC PROTEIN"/>
    <property type="match status" value="1"/>
</dbReference>
<protein>
    <submittedName>
        <fullName evidence="3">Uncharacterized protein YecT (DUF1311 family)</fullName>
    </submittedName>
</protein>
<dbReference type="Pfam" id="PF07007">
    <property type="entry name" value="LprI"/>
    <property type="match status" value="1"/>
</dbReference>
<evidence type="ECO:0000256" key="1">
    <source>
        <dbReference type="SAM" id="MobiDB-lite"/>
    </source>
</evidence>
<feature type="region of interest" description="Disordered" evidence="1">
    <location>
        <begin position="81"/>
        <end position="136"/>
    </location>
</feature>
<dbReference type="Proteomes" id="UP001549047">
    <property type="component" value="Unassembled WGS sequence"/>
</dbReference>
<proteinExistence type="predicted"/>
<organism evidence="3 4">
    <name type="scientific">Rhizobium aquaticum</name>
    <dbReference type="NCBI Taxonomy" id="1549636"/>
    <lineage>
        <taxon>Bacteria</taxon>
        <taxon>Pseudomonadati</taxon>
        <taxon>Pseudomonadota</taxon>
        <taxon>Alphaproteobacteria</taxon>
        <taxon>Hyphomicrobiales</taxon>
        <taxon>Rhizobiaceae</taxon>
        <taxon>Rhizobium/Agrobacterium group</taxon>
        <taxon>Rhizobium</taxon>
    </lineage>
</organism>
<keyword evidence="4" id="KW-1185">Reference proteome</keyword>
<evidence type="ECO:0000259" key="2">
    <source>
        <dbReference type="Pfam" id="PF07007"/>
    </source>
</evidence>
<reference evidence="3 4" key="1">
    <citation type="submission" date="2024-06" db="EMBL/GenBank/DDBJ databases">
        <title>Genomic Encyclopedia of Type Strains, Phase IV (KMG-IV): sequencing the most valuable type-strain genomes for metagenomic binning, comparative biology and taxonomic classification.</title>
        <authorList>
            <person name="Goeker M."/>
        </authorList>
    </citation>
    <scope>NUCLEOTIDE SEQUENCE [LARGE SCALE GENOMIC DNA]</scope>
    <source>
        <strain evidence="3 4">DSM 29780</strain>
    </source>
</reference>
<feature type="compositionally biased region" description="Basic and acidic residues" evidence="1">
    <location>
        <begin position="112"/>
        <end position="124"/>
    </location>
</feature>
<dbReference type="RefSeq" id="WP_354554356.1">
    <property type="nucleotide sequence ID" value="NZ_JBEPMB010000001.1"/>
</dbReference>
<dbReference type="InterPro" id="IPR009739">
    <property type="entry name" value="LprI-like_N"/>
</dbReference>
<comment type="caution">
    <text evidence="3">The sequence shown here is derived from an EMBL/GenBank/DDBJ whole genome shotgun (WGS) entry which is preliminary data.</text>
</comment>
<evidence type="ECO:0000313" key="3">
    <source>
        <dbReference type="EMBL" id="MET3611895.1"/>
    </source>
</evidence>
<feature type="domain" description="Lysozyme inhibitor LprI-like N-terminal" evidence="2">
    <location>
        <begin position="18"/>
        <end position="116"/>
    </location>
</feature>
<accession>A0ABV2ITS3</accession>
<evidence type="ECO:0000313" key="4">
    <source>
        <dbReference type="Proteomes" id="UP001549047"/>
    </source>
</evidence>
<gene>
    <name evidence="3" type="ORF">ABID16_000200</name>
</gene>
<sequence>MLLFVTPAFADDDVACNPDGTQMEMNACSSDDLQKADDELNAVYREAMAFAKSEDAKTDPQSDDESAVAILKKAQREWIRKRDRKCGQPTADGGSMQSTEIASCRAELTQQRTEELRSLLEDGRAAAADAESEGSN</sequence>
<dbReference type="EMBL" id="JBEPMB010000001">
    <property type="protein sequence ID" value="MET3611895.1"/>
    <property type="molecule type" value="Genomic_DNA"/>
</dbReference>